<evidence type="ECO:0000313" key="1">
    <source>
        <dbReference type="EMBL" id="KAG1773337.1"/>
    </source>
</evidence>
<proteinExistence type="predicted"/>
<reference evidence="1" key="1">
    <citation type="journal article" date="2020" name="New Phytol.">
        <title>Comparative genomics reveals dynamic genome evolution in host specialist ectomycorrhizal fungi.</title>
        <authorList>
            <person name="Lofgren L.A."/>
            <person name="Nguyen N.H."/>
            <person name="Vilgalys R."/>
            <person name="Ruytinx J."/>
            <person name="Liao H.L."/>
            <person name="Branco S."/>
            <person name="Kuo A."/>
            <person name="LaButti K."/>
            <person name="Lipzen A."/>
            <person name="Andreopoulos W."/>
            <person name="Pangilinan J."/>
            <person name="Riley R."/>
            <person name="Hundley H."/>
            <person name="Na H."/>
            <person name="Barry K."/>
            <person name="Grigoriev I.V."/>
            <person name="Stajich J.E."/>
            <person name="Kennedy P.G."/>
        </authorList>
    </citation>
    <scope>NUCLEOTIDE SEQUENCE</scope>
    <source>
        <strain evidence="1">DOB743</strain>
    </source>
</reference>
<name>A0A9P6ZP92_9AGAM</name>
<comment type="caution">
    <text evidence="1">The sequence shown here is derived from an EMBL/GenBank/DDBJ whole genome shotgun (WGS) entry which is preliminary data.</text>
</comment>
<keyword evidence="2" id="KW-1185">Reference proteome</keyword>
<evidence type="ECO:0000313" key="2">
    <source>
        <dbReference type="Proteomes" id="UP000714275"/>
    </source>
</evidence>
<gene>
    <name evidence="1" type="ORF">EV702DRAFT_1130283</name>
</gene>
<accession>A0A9P6ZP92</accession>
<sequence length="136" mass="14702">MHSLAPHFPRESTRRIMCFSPALVLNAQPKFFSHPDHIFLVFVQSLISLLGAAGSSNFNGQVDKRELPVPSSSSAVGGMLKSLFMRRLSSQVSGVTPSQASMDNIIGVMASFSLGTHEAIYGDTSQDARNEISFSI</sequence>
<dbReference type="Proteomes" id="UP000714275">
    <property type="component" value="Unassembled WGS sequence"/>
</dbReference>
<organism evidence="1 2">
    <name type="scientific">Suillus placidus</name>
    <dbReference type="NCBI Taxonomy" id="48579"/>
    <lineage>
        <taxon>Eukaryota</taxon>
        <taxon>Fungi</taxon>
        <taxon>Dikarya</taxon>
        <taxon>Basidiomycota</taxon>
        <taxon>Agaricomycotina</taxon>
        <taxon>Agaricomycetes</taxon>
        <taxon>Agaricomycetidae</taxon>
        <taxon>Boletales</taxon>
        <taxon>Suillineae</taxon>
        <taxon>Suillaceae</taxon>
        <taxon>Suillus</taxon>
    </lineage>
</organism>
<protein>
    <submittedName>
        <fullName evidence="1">Uncharacterized protein</fullName>
    </submittedName>
</protein>
<dbReference type="AlphaFoldDB" id="A0A9P6ZP92"/>
<dbReference type="EMBL" id="JABBWD010000048">
    <property type="protein sequence ID" value="KAG1773337.1"/>
    <property type="molecule type" value="Genomic_DNA"/>
</dbReference>
<dbReference type="OrthoDB" id="2676665at2759"/>